<proteinExistence type="predicted"/>
<protein>
    <submittedName>
        <fullName evidence="1">Uncharacterized protein</fullName>
    </submittedName>
</protein>
<sequence length="47" mass="5002">MVSWTQIPYESIEQSGEEVSAFCTAERDGVPRCGAGVFLPGLEVVGV</sequence>
<evidence type="ECO:0000313" key="1">
    <source>
        <dbReference type="EMBL" id="GAG38059.1"/>
    </source>
</evidence>
<dbReference type="EMBL" id="BARS01040654">
    <property type="protein sequence ID" value="GAG38059.1"/>
    <property type="molecule type" value="Genomic_DNA"/>
</dbReference>
<dbReference type="AlphaFoldDB" id="X0X4C1"/>
<name>X0X4C1_9ZZZZ</name>
<reference evidence="1" key="1">
    <citation type="journal article" date="2014" name="Front. Microbiol.">
        <title>High frequency of phylogenetically diverse reductive dehalogenase-homologous genes in deep subseafloor sedimentary metagenomes.</title>
        <authorList>
            <person name="Kawai M."/>
            <person name="Futagami T."/>
            <person name="Toyoda A."/>
            <person name="Takaki Y."/>
            <person name="Nishi S."/>
            <person name="Hori S."/>
            <person name="Arai W."/>
            <person name="Tsubouchi T."/>
            <person name="Morono Y."/>
            <person name="Uchiyama I."/>
            <person name="Ito T."/>
            <person name="Fujiyama A."/>
            <person name="Inagaki F."/>
            <person name="Takami H."/>
        </authorList>
    </citation>
    <scope>NUCLEOTIDE SEQUENCE</scope>
    <source>
        <strain evidence="1">Expedition CK06-06</strain>
    </source>
</reference>
<gene>
    <name evidence="1" type="ORF">S01H1_61935</name>
</gene>
<organism evidence="1">
    <name type="scientific">marine sediment metagenome</name>
    <dbReference type="NCBI Taxonomy" id="412755"/>
    <lineage>
        <taxon>unclassified sequences</taxon>
        <taxon>metagenomes</taxon>
        <taxon>ecological metagenomes</taxon>
    </lineage>
</organism>
<comment type="caution">
    <text evidence="1">The sequence shown here is derived from an EMBL/GenBank/DDBJ whole genome shotgun (WGS) entry which is preliminary data.</text>
</comment>
<accession>X0X4C1</accession>